<keyword evidence="4" id="KW-1185">Reference proteome</keyword>
<dbReference type="EMBL" id="JAAAIL010000001">
    <property type="protein sequence ID" value="KAG0281945.1"/>
    <property type="molecule type" value="Genomic_DNA"/>
</dbReference>
<dbReference type="AlphaFoldDB" id="A0AAD4HAI0"/>
<comment type="caution">
    <text evidence="3">The sequence shown here is derived from an EMBL/GenBank/DDBJ whole genome shotgun (WGS) entry which is preliminary data.</text>
</comment>
<feature type="compositionally biased region" description="Low complexity" evidence="1">
    <location>
        <begin position="194"/>
        <end position="233"/>
    </location>
</feature>
<evidence type="ECO:0000313" key="4">
    <source>
        <dbReference type="Proteomes" id="UP001194580"/>
    </source>
</evidence>
<name>A0AAD4HAI0_9FUNG</name>
<protein>
    <submittedName>
        <fullName evidence="3">Uncharacterized protein</fullName>
    </submittedName>
</protein>
<reference evidence="3" key="1">
    <citation type="journal article" date="2020" name="Fungal Divers.">
        <title>Resolving the Mortierellaceae phylogeny through synthesis of multi-gene phylogenetics and phylogenomics.</title>
        <authorList>
            <person name="Vandepol N."/>
            <person name="Liber J."/>
            <person name="Desiro A."/>
            <person name="Na H."/>
            <person name="Kennedy M."/>
            <person name="Barry K."/>
            <person name="Grigoriev I.V."/>
            <person name="Miller A.N."/>
            <person name="O'Donnell K."/>
            <person name="Stajich J.E."/>
            <person name="Bonito G."/>
        </authorList>
    </citation>
    <scope>NUCLEOTIDE SEQUENCE</scope>
    <source>
        <strain evidence="3">NRRL 28262</strain>
    </source>
</reference>
<keyword evidence="2" id="KW-0732">Signal</keyword>
<feature type="compositionally biased region" description="Polar residues" evidence="1">
    <location>
        <begin position="238"/>
        <end position="250"/>
    </location>
</feature>
<feature type="signal peptide" evidence="2">
    <location>
        <begin position="1"/>
        <end position="20"/>
    </location>
</feature>
<evidence type="ECO:0000256" key="2">
    <source>
        <dbReference type="SAM" id="SignalP"/>
    </source>
</evidence>
<dbReference type="Proteomes" id="UP001194580">
    <property type="component" value="Unassembled WGS sequence"/>
</dbReference>
<proteinExistence type="predicted"/>
<feature type="region of interest" description="Disordered" evidence="1">
    <location>
        <begin position="194"/>
        <end position="250"/>
    </location>
</feature>
<gene>
    <name evidence="3" type="ORF">BGZ95_000010</name>
</gene>
<evidence type="ECO:0000256" key="1">
    <source>
        <dbReference type="SAM" id="MobiDB-lite"/>
    </source>
</evidence>
<evidence type="ECO:0000313" key="3">
    <source>
        <dbReference type="EMBL" id="KAG0281945.1"/>
    </source>
</evidence>
<organism evidence="3 4">
    <name type="scientific">Linnemannia exigua</name>
    <dbReference type="NCBI Taxonomy" id="604196"/>
    <lineage>
        <taxon>Eukaryota</taxon>
        <taxon>Fungi</taxon>
        <taxon>Fungi incertae sedis</taxon>
        <taxon>Mucoromycota</taxon>
        <taxon>Mortierellomycotina</taxon>
        <taxon>Mortierellomycetes</taxon>
        <taxon>Mortierellales</taxon>
        <taxon>Mortierellaceae</taxon>
        <taxon>Linnemannia</taxon>
    </lineage>
</organism>
<sequence>MRATTVFAASAAILALGAQAQINGQIASLDAGDNYCFFLPPMVGGDIAANEDRAIAFCNKPNSRAPGAKIFPPGFVLSSHWATGPGWVQITGQIDPAAYSLNPCDTGGQYDIKAPVGATCAGFNHFVNVIEPEIGVYGMRCCQEKADCDVSHSTYGVKRIYGAQWDYSGPRADGPLPLSLQCVNGALPAGVTTGPATPAATTSGAAPAGASSTPAPAAATSASSSPSSNTAVPDAKLTTGNKGATATSGASNNNIAMAATAVVAAAFGLIMA</sequence>
<feature type="chain" id="PRO_5042270601" evidence="2">
    <location>
        <begin position="21"/>
        <end position="272"/>
    </location>
</feature>
<accession>A0AAD4HAI0</accession>